<dbReference type="SUPFAM" id="SSF103473">
    <property type="entry name" value="MFS general substrate transporter"/>
    <property type="match status" value="1"/>
</dbReference>
<feature type="transmembrane region" description="Helical" evidence="6">
    <location>
        <begin position="208"/>
        <end position="229"/>
    </location>
</feature>
<organism evidence="8 9">
    <name type="scientific">Adlercreutzia shanghongiae</name>
    <dbReference type="NCBI Taxonomy" id="3111773"/>
    <lineage>
        <taxon>Bacteria</taxon>
        <taxon>Bacillati</taxon>
        <taxon>Actinomycetota</taxon>
        <taxon>Coriobacteriia</taxon>
        <taxon>Eggerthellales</taxon>
        <taxon>Eggerthellaceae</taxon>
        <taxon>Adlercreutzia</taxon>
    </lineage>
</organism>
<evidence type="ECO:0000313" key="8">
    <source>
        <dbReference type="EMBL" id="MEC4295711.1"/>
    </source>
</evidence>
<dbReference type="Pfam" id="PF07690">
    <property type="entry name" value="MFS_1"/>
    <property type="match status" value="1"/>
</dbReference>
<evidence type="ECO:0000256" key="4">
    <source>
        <dbReference type="ARBA" id="ARBA00022989"/>
    </source>
</evidence>
<dbReference type="PANTHER" id="PTHR43124">
    <property type="entry name" value="PURINE EFFLUX PUMP PBUE"/>
    <property type="match status" value="1"/>
</dbReference>
<dbReference type="Proteomes" id="UP001343724">
    <property type="component" value="Unassembled WGS sequence"/>
</dbReference>
<keyword evidence="9" id="KW-1185">Reference proteome</keyword>
<evidence type="ECO:0000259" key="7">
    <source>
        <dbReference type="PROSITE" id="PS50850"/>
    </source>
</evidence>
<evidence type="ECO:0000256" key="6">
    <source>
        <dbReference type="SAM" id="Phobius"/>
    </source>
</evidence>
<comment type="caution">
    <text evidence="8">The sequence shown here is derived from an EMBL/GenBank/DDBJ whole genome shotgun (WGS) entry which is preliminary data.</text>
</comment>
<proteinExistence type="predicted"/>
<dbReference type="InterPro" id="IPR050189">
    <property type="entry name" value="MFS_Efflux_Transporters"/>
</dbReference>
<feature type="transmembrane region" description="Helical" evidence="6">
    <location>
        <begin position="375"/>
        <end position="394"/>
    </location>
</feature>
<feature type="transmembrane region" description="Helical" evidence="6">
    <location>
        <begin position="145"/>
        <end position="162"/>
    </location>
</feature>
<gene>
    <name evidence="8" type="ORF">VJ920_10345</name>
</gene>
<protein>
    <submittedName>
        <fullName evidence="8">MFS transporter</fullName>
    </submittedName>
</protein>
<feature type="transmembrane region" description="Helical" evidence="6">
    <location>
        <begin position="249"/>
        <end position="269"/>
    </location>
</feature>
<dbReference type="EMBL" id="JAYMFH010000016">
    <property type="protein sequence ID" value="MEC4295711.1"/>
    <property type="molecule type" value="Genomic_DNA"/>
</dbReference>
<dbReference type="InterPro" id="IPR011701">
    <property type="entry name" value="MFS"/>
</dbReference>
<dbReference type="InterPro" id="IPR036259">
    <property type="entry name" value="MFS_trans_sf"/>
</dbReference>
<comment type="subcellular location">
    <subcellularLocation>
        <location evidence="1">Cell membrane</location>
        <topology evidence="1">Multi-pass membrane protein</topology>
    </subcellularLocation>
</comment>
<feature type="transmembrane region" description="Helical" evidence="6">
    <location>
        <begin position="301"/>
        <end position="323"/>
    </location>
</feature>
<name>A0ABU6J1C6_9ACTN</name>
<evidence type="ECO:0000256" key="1">
    <source>
        <dbReference type="ARBA" id="ARBA00004651"/>
    </source>
</evidence>
<feature type="transmembrane region" description="Helical" evidence="6">
    <location>
        <begin position="101"/>
        <end position="124"/>
    </location>
</feature>
<feature type="transmembrane region" description="Helical" evidence="6">
    <location>
        <begin position="168"/>
        <end position="187"/>
    </location>
</feature>
<feature type="domain" description="Major facilitator superfamily (MFS) profile" evidence="7">
    <location>
        <begin position="1"/>
        <end position="398"/>
    </location>
</feature>
<evidence type="ECO:0000256" key="2">
    <source>
        <dbReference type="ARBA" id="ARBA00022475"/>
    </source>
</evidence>
<dbReference type="PROSITE" id="PS50850">
    <property type="entry name" value="MFS"/>
    <property type="match status" value="1"/>
</dbReference>
<feature type="transmembrane region" description="Helical" evidence="6">
    <location>
        <begin position="77"/>
        <end position="95"/>
    </location>
</feature>
<evidence type="ECO:0000313" key="9">
    <source>
        <dbReference type="Proteomes" id="UP001343724"/>
    </source>
</evidence>
<feature type="transmembrane region" description="Helical" evidence="6">
    <location>
        <begin position="15"/>
        <end position="41"/>
    </location>
</feature>
<keyword evidence="3 6" id="KW-0812">Transmembrane</keyword>
<keyword evidence="5 6" id="KW-0472">Membrane</keyword>
<dbReference type="Gene3D" id="1.20.1250.20">
    <property type="entry name" value="MFS general substrate transporter like domains"/>
    <property type="match status" value="1"/>
</dbReference>
<accession>A0ABU6J1C6</accession>
<sequence length="403" mass="41860">MEVSPQQSCNLKTQIGIYAVAILMMGAIGVSSSIGVFMTSYQIDQVTALGVVSVPCFVIIFVTLVSGWLMSVMAKKTISIIGILLFIAGGTAPAFVDSWTAVIACRVIFGLGLGMVQASTAALVAENYEGTERDKVMGRMTSFQMLGCVLFSIIGGMLGSIVDMGYQAVFYVHLIGLVSLAGVVACVPYRRPERDSARRAGHDGGIKVTAGVVLWFVVAVVFFMGGQVYSNVINVLITEFGFGGPAEAGISLAIFAFGGFFAGLLFGKIYEIARGLTLSIGLGVLAISYALMAFASGLPEIYLGSLLCGLAFSICIPLIMSSISNAAVNPASASFAVSLATCGQSIGQSASPYVISPIGGLLSQVTGLTVNQSSLVVAVAICIVFAAAFVFVGFGRGRKPQTR</sequence>
<evidence type="ECO:0000256" key="5">
    <source>
        <dbReference type="ARBA" id="ARBA00023136"/>
    </source>
</evidence>
<feature type="transmembrane region" description="Helical" evidence="6">
    <location>
        <begin position="276"/>
        <end position="295"/>
    </location>
</feature>
<keyword evidence="4 6" id="KW-1133">Transmembrane helix</keyword>
<keyword evidence="2" id="KW-1003">Cell membrane</keyword>
<evidence type="ECO:0000256" key="3">
    <source>
        <dbReference type="ARBA" id="ARBA00022692"/>
    </source>
</evidence>
<reference evidence="8 9" key="1">
    <citation type="submission" date="2024-01" db="EMBL/GenBank/DDBJ databases">
        <title>novel species in genus Adlercreutzia.</title>
        <authorList>
            <person name="Liu X."/>
        </authorList>
    </citation>
    <scope>NUCLEOTIDE SEQUENCE [LARGE SCALE GENOMIC DNA]</scope>
    <source>
        <strain evidence="8 9">R22</strain>
    </source>
</reference>
<feature type="transmembrane region" description="Helical" evidence="6">
    <location>
        <begin position="47"/>
        <end position="70"/>
    </location>
</feature>
<dbReference type="RefSeq" id="WP_326440995.1">
    <property type="nucleotide sequence ID" value="NZ_JAYMFH010000016.1"/>
</dbReference>
<dbReference type="InterPro" id="IPR020846">
    <property type="entry name" value="MFS_dom"/>
</dbReference>
<dbReference type="PANTHER" id="PTHR43124:SF3">
    <property type="entry name" value="CHLORAMPHENICOL EFFLUX PUMP RV0191"/>
    <property type="match status" value="1"/>
</dbReference>